<dbReference type="InterPro" id="IPR001789">
    <property type="entry name" value="Sig_transdc_resp-reg_receiver"/>
</dbReference>
<dbReference type="SUPFAM" id="SSF52172">
    <property type="entry name" value="CheY-like"/>
    <property type="match status" value="1"/>
</dbReference>
<reference evidence="3 4" key="1">
    <citation type="submission" date="2019-02" db="EMBL/GenBank/DDBJ databases">
        <title>Deep-cultivation of Planctomycetes and their phenomic and genomic characterization uncovers novel biology.</title>
        <authorList>
            <person name="Wiegand S."/>
            <person name="Jogler M."/>
            <person name="Boedeker C."/>
            <person name="Pinto D."/>
            <person name="Vollmers J."/>
            <person name="Rivas-Marin E."/>
            <person name="Kohn T."/>
            <person name="Peeters S.H."/>
            <person name="Heuer A."/>
            <person name="Rast P."/>
            <person name="Oberbeckmann S."/>
            <person name="Bunk B."/>
            <person name="Jeske O."/>
            <person name="Meyerdierks A."/>
            <person name="Storesund J.E."/>
            <person name="Kallscheuer N."/>
            <person name="Luecker S."/>
            <person name="Lage O.M."/>
            <person name="Pohl T."/>
            <person name="Merkel B.J."/>
            <person name="Hornburger P."/>
            <person name="Mueller R.-W."/>
            <person name="Bruemmer F."/>
            <person name="Labrenz M."/>
            <person name="Spormann A.M."/>
            <person name="Op den Camp H."/>
            <person name="Overmann J."/>
            <person name="Amann R."/>
            <person name="Jetten M.S.M."/>
            <person name="Mascher T."/>
            <person name="Medema M.H."/>
            <person name="Devos D.P."/>
            <person name="Kaster A.-K."/>
            <person name="Ovreas L."/>
            <person name="Rohde M."/>
            <person name="Galperin M.Y."/>
            <person name="Jogler C."/>
        </authorList>
    </citation>
    <scope>NUCLEOTIDE SEQUENCE [LARGE SCALE GENOMIC DNA]</scope>
    <source>
        <strain evidence="3 4">K22_7</strain>
    </source>
</reference>
<evidence type="ECO:0000259" key="2">
    <source>
        <dbReference type="PROSITE" id="PS50110"/>
    </source>
</evidence>
<dbReference type="SMART" id="SM00448">
    <property type="entry name" value="REC"/>
    <property type="match status" value="1"/>
</dbReference>
<sequence length="134" mass="15147">MNTVFLIDDDEADQYLCQRVFKRSGFSCELWTASDGVEALDLLRDADGVPDLILLDINMPRMNGHGFLAEYSKLWSREIPVIVVLTSSDQACDREQAMKYPAVKDYIVKPLRKEMIETLDALVKSVKANCKASE</sequence>
<dbReference type="PANTHER" id="PTHR44520">
    <property type="entry name" value="RESPONSE REGULATOR RCP1-RELATED"/>
    <property type="match status" value="1"/>
</dbReference>
<dbReference type="Proteomes" id="UP000318538">
    <property type="component" value="Chromosome"/>
</dbReference>
<dbReference type="PANTHER" id="PTHR44520:SF2">
    <property type="entry name" value="RESPONSE REGULATOR RCP1"/>
    <property type="match status" value="1"/>
</dbReference>
<proteinExistence type="predicted"/>
<feature type="modified residue" description="4-aspartylphosphate" evidence="1">
    <location>
        <position position="56"/>
    </location>
</feature>
<dbReference type="InterPro" id="IPR052893">
    <property type="entry name" value="TCS_response_regulator"/>
</dbReference>
<organism evidence="3 4">
    <name type="scientific">Rubripirellula lacrimiformis</name>
    <dbReference type="NCBI Taxonomy" id="1930273"/>
    <lineage>
        <taxon>Bacteria</taxon>
        <taxon>Pseudomonadati</taxon>
        <taxon>Planctomycetota</taxon>
        <taxon>Planctomycetia</taxon>
        <taxon>Pirellulales</taxon>
        <taxon>Pirellulaceae</taxon>
        <taxon>Rubripirellula</taxon>
    </lineage>
</organism>
<protein>
    <submittedName>
        <fullName evidence="3">Response regulator MprA</fullName>
    </submittedName>
</protein>
<dbReference type="AlphaFoldDB" id="A0A517N9Z1"/>
<dbReference type="Gene3D" id="3.40.50.2300">
    <property type="match status" value="1"/>
</dbReference>
<dbReference type="InterPro" id="IPR011006">
    <property type="entry name" value="CheY-like_superfamily"/>
</dbReference>
<feature type="domain" description="Response regulatory" evidence="2">
    <location>
        <begin position="3"/>
        <end position="124"/>
    </location>
</feature>
<accession>A0A517N9Z1</accession>
<dbReference type="PROSITE" id="PS50110">
    <property type="entry name" value="RESPONSE_REGULATORY"/>
    <property type="match status" value="1"/>
</dbReference>
<evidence type="ECO:0000256" key="1">
    <source>
        <dbReference type="PROSITE-ProRule" id="PRU00169"/>
    </source>
</evidence>
<dbReference type="RefSeq" id="WP_218933929.1">
    <property type="nucleotide sequence ID" value="NZ_CP036525.1"/>
</dbReference>
<dbReference type="KEGG" id="rlc:K227x_23400"/>
<dbReference type="Pfam" id="PF00072">
    <property type="entry name" value="Response_reg"/>
    <property type="match status" value="1"/>
</dbReference>
<name>A0A517N9Z1_9BACT</name>
<dbReference type="GO" id="GO:0000160">
    <property type="term" value="P:phosphorelay signal transduction system"/>
    <property type="evidence" value="ECO:0007669"/>
    <property type="project" value="InterPro"/>
</dbReference>
<evidence type="ECO:0000313" key="4">
    <source>
        <dbReference type="Proteomes" id="UP000318538"/>
    </source>
</evidence>
<keyword evidence="4" id="KW-1185">Reference proteome</keyword>
<keyword evidence="1" id="KW-0597">Phosphoprotein</keyword>
<gene>
    <name evidence="3" type="primary">mprA_1</name>
    <name evidence="3" type="ORF">K227x_23400</name>
</gene>
<dbReference type="EMBL" id="CP036525">
    <property type="protein sequence ID" value="QDT03954.1"/>
    <property type="molecule type" value="Genomic_DNA"/>
</dbReference>
<evidence type="ECO:0000313" key="3">
    <source>
        <dbReference type="EMBL" id="QDT03954.1"/>
    </source>
</evidence>